<dbReference type="CDD" id="cd18580">
    <property type="entry name" value="ABC_6TM_ABCC_D2"/>
    <property type="match status" value="1"/>
</dbReference>
<accession>A0AAJ0CV50</accession>
<dbReference type="GO" id="GO:0140359">
    <property type="term" value="F:ABC-type transporter activity"/>
    <property type="evidence" value="ECO:0007669"/>
    <property type="project" value="InterPro"/>
</dbReference>
<dbReference type="InterPro" id="IPR011527">
    <property type="entry name" value="ABC1_TM_dom"/>
</dbReference>
<dbReference type="FunFam" id="1.20.1560.10:FF:000055">
    <property type="entry name" value="ABC multidrug transporter (Eurofung)"/>
    <property type="match status" value="1"/>
</dbReference>
<dbReference type="InterPro" id="IPR017871">
    <property type="entry name" value="ABC_transporter-like_CS"/>
</dbReference>
<protein>
    <recommendedName>
        <fullName evidence="14">P-loop containing nucleoside triphosphate hydrolase protein</fullName>
    </recommendedName>
</protein>
<name>A0AAJ0CV50_9HYPO</name>
<dbReference type="InterPro" id="IPR036640">
    <property type="entry name" value="ABC1_TM_sf"/>
</dbReference>
<dbReference type="InterPro" id="IPR050173">
    <property type="entry name" value="ABC_transporter_C-like"/>
</dbReference>
<dbReference type="SUPFAM" id="SSF90123">
    <property type="entry name" value="ABC transporter transmembrane region"/>
    <property type="match status" value="2"/>
</dbReference>
<evidence type="ECO:0000313" key="12">
    <source>
        <dbReference type="EMBL" id="KAK2608926.1"/>
    </source>
</evidence>
<evidence type="ECO:0000256" key="4">
    <source>
        <dbReference type="ARBA" id="ARBA00022692"/>
    </source>
</evidence>
<dbReference type="InterPro" id="IPR003593">
    <property type="entry name" value="AAA+_ATPase"/>
</dbReference>
<feature type="transmembrane region" description="Helical" evidence="9">
    <location>
        <begin position="1061"/>
        <end position="1080"/>
    </location>
</feature>
<dbReference type="SUPFAM" id="SSF52540">
    <property type="entry name" value="P-loop containing nucleoside triphosphate hydrolases"/>
    <property type="match status" value="2"/>
</dbReference>
<gene>
    <name evidence="12" type="ORF">QQS21_002502</name>
</gene>
<feature type="domain" description="ABC transmembrane type-1" evidence="11">
    <location>
        <begin position="924"/>
        <end position="1203"/>
    </location>
</feature>
<dbReference type="Pfam" id="PF00664">
    <property type="entry name" value="ABC_membrane"/>
    <property type="match status" value="2"/>
</dbReference>
<evidence type="ECO:0000256" key="7">
    <source>
        <dbReference type="ARBA" id="ARBA00022989"/>
    </source>
</evidence>
<organism evidence="12 13">
    <name type="scientific">Conoideocrella luteorostrata</name>
    <dbReference type="NCBI Taxonomy" id="1105319"/>
    <lineage>
        <taxon>Eukaryota</taxon>
        <taxon>Fungi</taxon>
        <taxon>Dikarya</taxon>
        <taxon>Ascomycota</taxon>
        <taxon>Pezizomycotina</taxon>
        <taxon>Sordariomycetes</taxon>
        <taxon>Hypocreomycetidae</taxon>
        <taxon>Hypocreales</taxon>
        <taxon>Clavicipitaceae</taxon>
        <taxon>Conoideocrella</taxon>
    </lineage>
</organism>
<dbReference type="PROSITE" id="PS00211">
    <property type="entry name" value="ABC_TRANSPORTER_1"/>
    <property type="match status" value="2"/>
</dbReference>
<dbReference type="PANTHER" id="PTHR24223:SF399">
    <property type="entry name" value="ABC TRANSPORTER ATNG"/>
    <property type="match status" value="1"/>
</dbReference>
<dbReference type="FunFam" id="3.40.50.300:FF:000838">
    <property type="entry name" value="ABC multidrug transporter (Eurofung)"/>
    <property type="match status" value="1"/>
</dbReference>
<evidence type="ECO:0000256" key="3">
    <source>
        <dbReference type="ARBA" id="ARBA00022475"/>
    </source>
</evidence>
<dbReference type="Gene3D" id="1.20.1560.10">
    <property type="entry name" value="ABC transporter type 1, transmembrane domain"/>
    <property type="match status" value="2"/>
</dbReference>
<reference evidence="12" key="1">
    <citation type="submission" date="2023-06" db="EMBL/GenBank/DDBJ databases">
        <title>Conoideocrella luteorostrata (Hypocreales: Clavicipitaceae), a potential biocontrol fungus for elongate hemlock scale in United States Christmas tree production areas.</title>
        <authorList>
            <person name="Barrett H."/>
            <person name="Lovett B."/>
            <person name="Macias A.M."/>
            <person name="Stajich J.E."/>
            <person name="Kasson M.T."/>
        </authorList>
    </citation>
    <scope>NUCLEOTIDE SEQUENCE</scope>
    <source>
        <strain evidence="12">ARSEF 14590</strain>
    </source>
</reference>
<keyword evidence="4 9" id="KW-0812">Transmembrane</keyword>
<feature type="transmembrane region" description="Helical" evidence="9">
    <location>
        <begin position="922"/>
        <end position="942"/>
    </location>
</feature>
<dbReference type="InterPro" id="IPR003439">
    <property type="entry name" value="ABC_transporter-like_ATP-bd"/>
</dbReference>
<evidence type="ECO:0000256" key="6">
    <source>
        <dbReference type="ARBA" id="ARBA00022840"/>
    </source>
</evidence>
<dbReference type="Pfam" id="PF24357">
    <property type="entry name" value="TMD0_ABC"/>
    <property type="match status" value="1"/>
</dbReference>
<dbReference type="PROSITE" id="PS50893">
    <property type="entry name" value="ABC_TRANSPORTER_2"/>
    <property type="match status" value="2"/>
</dbReference>
<keyword evidence="2" id="KW-0813">Transport</keyword>
<feature type="transmembrane region" description="Helical" evidence="9">
    <location>
        <begin position="77"/>
        <end position="96"/>
    </location>
</feature>
<feature type="transmembrane region" description="Helical" evidence="9">
    <location>
        <begin position="102"/>
        <end position="125"/>
    </location>
</feature>
<feature type="domain" description="ABC transporter" evidence="10">
    <location>
        <begin position="1240"/>
        <end position="1472"/>
    </location>
</feature>
<evidence type="ECO:0000256" key="9">
    <source>
        <dbReference type="SAM" id="Phobius"/>
    </source>
</evidence>
<dbReference type="Proteomes" id="UP001251528">
    <property type="component" value="Unassembled WGS sequence"/>
</dbReference>
<keyword evidence="13" id="KW-1185">Reference proteome</keyword>
<evidence type="ECO:0000259" key="11">
    <source>
        <dbReference type="PROSITE" id="PS50929"/>
    </source>
</evidence>
<feature type="transmembrane region" description="Helical" evidence="9">
    <location>
        <begin position="997"/>
        <end position="1014"/>
    </location>
</feature>
<sequence length="1505" mass="165278">MSVSMGAPSSKCPIESEVGFGPTSDCYDGFDFTLLFEETILTIAPAGITLFLLPWFISRLSKREKKVAGTWRHVAKLVSWGALSVVTLVLAALTIANHSPKTAASIPANIIVFVLNVGLTCLSHWHHLRSVRPSGLLVQFLAVTLVLDIARCRTLWGIESAERVATVLSVAVGLKAALLIMEAVEKRSLLLPEHQHLPPEATAGELNLWFSWWLNPILLRGFKRQLSVDALFDVDATLKAGDDEDSLARSWKRWRWKSWRPSLFIVSLIHSKTGIFKAVLPRLFQTGFTFAQPFLLDRTIAYIQGSGYEDRPAVGTGLIVVYVIVYIGIAVATALAQHWTFRMVARMRAGLVDLIYRHTLDMLPTALEGAEAVTLMSADVERITTGLRTFPELWANIIEISLALWLLEGKLQLGVIGPAATVFLCTGLAVWVATGAGRAQKAWLDKIQSRVTATADMLGVMKAVKMTGLTNPLGKRIGDLREEEVQSSFTFRYILVKLVTLSNISEAMNPVGALGLYILFQRYLDYDLMDVSKVLTTLVLLQLLLGPMALLIDGLAGLVGAIGCFGRIHSYLDKQTRVVPRESGAMTTGLARDGRDPAASLVLPAIEANGFALDCISALDYISTKVLPPDKDDLSATAIEFQHVSAEWKQNSPVLRDLTFKVPSGKLTIIVGPVGCGKSTLLYTLLKETRLSGGSVNGSLAEAAFCSQSPWITNTTVQQNITGGFELDKTWYATVVVSCALAQDISQLPQGDQTVVGSQGIGLSGGQQMRLSLARAVYSRKRTILLDDVLSGLDATTEKAVFSSLFGRYGLLTKHGITVIFATHAIHRLPEADYIIALGQGGNIVEQGTFYDLSTSDGGYVQGLQVQERQDIHKEVDASQAAGAAESDESKLALPRMDQIDAQASDFSVYMYYIQCFGWMRWGIFVAISAVFGFVIIFSQAWAERWAKYNTAHPGEKAAYYWGIYLLIGILAVFSLISACTFFVMSLAPRVARTIHARLLQTVMGAPMSLFYKTDKGSITNRFSQDLELIDLELPVALVQTTMIFFVITAQTLLMAVNSKYLGAALPFIFLTVAILQAFYLRTSRTLRLLDVEAKAPLFSHFLETLSGVVTIRAFGWEEEYIKRNVDRINESQKPFYALLSVQKWLGLVLDLVAAGMAITLSIITVKLKGQSDAGLIGLALVNIVGFGGAIKKLIIFWTQLETSIGAVSRVRSFATTVEPEHRPCEKEPLSPQWPQHGGIEFDNVVASYQADGTDPVLKGISFQIEAGQRIGICGRSGSGKSTLVATLFRMIEISAGRVRIDGIDITTISRQDVRSRIIALPQDAYLLPGTVRFNIDPLGERPDEDIVEALRMIGLWDVFDALGGLDAPMQANVVSHGQRQLVCLARASMRQSTILVLDESTAAVDVETDAMMQRIIRERFQKHTIIAVAHRLDTIMDFDRIAVIDAGRLAEWDEPAKLRDGDTLFRKLYRDMNGMGEEKWDRIEGEGGELVDESRSGTLVFDDH</sequence>
<dbReference type="InterPro" id="IPR056227">
    <property type="entry name" value="TMD0_ABC"/>
</dbReference>
<feature type="transmembrane region" description="Helical" evidence="9">
    <location>
        <begin position="498"/>
        <end position="520"/>
    </location>
</feature>
<dbReference type="CDD" id="cd03244">
    <property type="entry name" value="ABCC_MRP_domain2"/>
    <property type="match status" value="1"/>
</dbReference>
<dbReference type="GO" id="GO:0016887">
    <property type="term" value="F:ATP hydrolysis activity"/>
    <property type="evidence" value="ECO:0007669"/>
    <property type="project" value="InterPro"/>
</dbReference>
<dbReference type="CDD" id="cd03250">
    <property type="entry name" value="ABCC_MRP_domain1"/>
    <property type="match status" value="1"/>
</dbReference>
<dbReference type="PROSITE" id="PS50929">
    <property type="entry name" value="ABC_TM1F"/>
    <property type="match status" value="2"/>
</dbReference>
<feature type="domain" description="ABC transmembrane type-1" evidence="11">
    <location>
        <begin position="283"/>
        <end position="560"/>
    </location>
</feature>
<feature type="transmembrane region" description="Helical" evidence="9">
    <location>
        <begin position="1145"/>
        <end position="1164"/>
    </location>
</feature>
<feature type="transmembrane region" description="Helical" evidence="9">
    <location>
        <begin position="413"/>
        <end position="433"/>
    </location>
</feature>
<feature type="transmembrane region" description="Helical" evidence="9">
    <location>
        <begin position="1034"/>
        <end position="1054"/>
    </location>
</feature>
<dbReference type="GO" id="GO:0005524">
    <property type="term" value="F:ATP binding"/>
    <property type="evidence" value="ECO:0007669"/>
    <property type="project" value="UniProtKB-KW"/>
</dbReference>
<comment type="subcellular location">
    <subcellularLocation>
        <location evidence="1">Cell membrane</location>
        <topology evidence="1">Multi-pass membrane protein</topology>
    </subcellularLocation>
</comment>
<keyword evidence="6" id="KW-0067">ATP-binding</keyword>
<dbReference type="InterPro" id="IPR027417">
    <property type="entry name" value="P-loop_NTPase"/>
</dbReference>
<feature type="transmembrane region" description="Helical" evidence="9">
    <location>
        <begin position="962"/>
        <end position="985"/>
    </location>
</feature>
<evidence type="ECO:0000256" key="2">
    <source>
        <dbReference type="ARBA" id="ARBA00022448"/>
    </source>
</evidence>
<keyword evidence="5" id="KW-0547">Nucleotide-binding</keyword>
<keyword evidence="7 9" id="KW-1133">Transmembrane helix</keyword>
<proteinExistence type="predicted"/>
<feature type="transmembrane region" description="Helical" evidence="9">
    <location>
        <begin position="1176"/>
        <end position="1198"/>
    </location>
</feature>
<keyword evidence="8 9" id="KW-0472">Membrane</keyword>
<dbReference type="FunFam" id="1.20.1560.10:FF:000066">
    <property type="entry name" value="ABC multidrug transporter (Eurofung)"/>
    <property type="match status" value="1"/>
</dbReference>
<dbReference type="SMART" id="SM00382">
    <property type="entry name" value="AAA"/>
    <property type="match status" value="2"/>
</dbReference>
<evidence type="ECO:0000256" key="8">
    <source>
        <dbReference type="ARBA" id="ARBA00023136"/>
    </source>
</evidence>
<evidence type="ECO:0008006" key="14">
    <source>
        <dbReference type="Google" id="ProtNLM"/>
    </source>
</evidence>
<dbReference type="EMBL" id="JASWJB010000030">
    <property type="protein sequence ID" value="KAK2608926.1"/>
    <property type="molecule type" value="Genomic_DNA"/>
</dbReference>
<evidence type="ECO:0000259" key="10">
    <source>
        <dbReference type="PROSITE" id="PS50893"/>
    </source>
</evidence>
<dbReference type="PANTHER" id="PTHR24223">
    <property type="entry name" value="ATP-BINDING CASSETTE SUB-FAMILY C"/>
    <property type="match status" value="1"/>
</dbReference>
<evidence type="ECO:0000256" key="5">
    <source>
        <dbReference type="ARBA" id="ARBA00022741"/>
    </source>
</evidence>
<keyword evidence="3" id="KW-1003">Cell membrane</keyword>
<feature type="transmembrane region" description="Helical" evidence="9">
    <location>
        <begin position="39"/>
        <end position="57"/>
    </location>
</feature>
<feature type="transmembrane region" description="Helical" evidence="9">
    <location>
        <begin position="540"/>
        <end position="565"/>
    </location>
</feature>
<feature type="transmembrane region" description="Helical" evidence="9">
    <location>
        <begin position="319"/>
        <end position="341"/>
    </location>
</feature>
<dbReference type="GO" id="GO:0005886">
    <property type="term" value="C:plasma membrane"/>
    <property type="evidence" value="ECO:0007669"/>
    <property type="project" value="UniProtKB-SubCell"/>
</dbReference>
<evidence type="ECO:0000256" key="1">
    <source>
        <dbReference type="ARBA" id="ARBA00004651"/>
    </source>
</evidence>
<dbReference type="Gene3D" id="3.40.50.300">
    <property type="entry name" value="P-loop containing nucleotide triphosphate hydrolases"/>
    <property type="match status" value="2"/>
</dbReference>
<dbReference type="Pfam" id="PF00005">
    <property type="entry name" value="ABC_tran"/>
    <property type="match status" value="2"/>
</dbReference>
<comment type="caution">
    <text evidence="12">The sequence shown here is derived from an EMBL/GenBank/DDBJ whole genome shotgun (WGS) entry which is preliminary data.</text>
</comment>
<dbReference type="InterPro" id="IPR044726">
    <property type="entry name" value="ABCC_6TM_D2"/>
</dbReference>
<evidence type="ECO:0000313" key="13">
    <source>
        <dbReference type="Proteomes" id="UP001251528"/>
    </source>
</evidence>
<feature type="domain" description="ABC transporter" evidence="10">
    <location>
        <begin position="639"/>
        <end position="866"/>
    </location>
</feature>